<dbReference type="InterPro" id="IPR036770">
    <property type="entry name" value="Ankyrin_rpt-contain_sf"/>
</dbReference>
<dbReference type="EMBL" id="MPDP01000190">
    <property type="protein sequence ID" value="KAK1472432.1"/>
    <property type="molecule type" value="Genomic_DNA"/>
</dbReference>
<evidence type="ECO:0008006" key="6">
    <source>
        <dbReference type="Google" id="ProtNLM"/>
    </source>
</evidence>
<sequence>MCKSFSIPRNFYTKPLSHWRSMKQFKKRYSGLKKVSANEWRAINREMQKQKAAGKECLLFLNGRQLGPDRVAREMRRYSGIRGRDVEDDGAPIDIGINTTGQHRLELRTKILESGISSDIGSSILRFPSPADVTRIAGSCSPNLANANSSFAETYSLDFDFSNISMSTPCFTELLFQKSPKDTLRVQSIPRPRSGRESADWIIEGTTSAISQQRYPLPEYFNPGFGLSDSSTALSSRSKISARFLRMLNGLALNISQANHFMKALERDIDTFASKVERVRGPSWWQGLDSGSGWITLASGDPSLLSLKPIYFIAENVLRRSKDDLERHDNADAEDCQIALCQDQRLLNLFFSAVLHLICNNIAGIGPIPSLLQWVTEMNVLDRFAMYLKINSGDADALLEAAVCRLNLCVPEDVMWRSRTETSWWEQLIKFFDNNGLEFSKEISSLLLHASARVSKVSSARLLLAHGADINVIAPIRHSSFNRHSRPPFLSLGPPLLQAINFGNFDMAEFLIEEGCEINRCYWGDHPELLYSALSIAILERADEPRFADLLLRKGAQIHPSIKIDLQPLQALLESDYDREYPILRQWIQHHLPLIDVVVQAAAIGSIELSKVLLKHNILQEAALECALRRAVKKKDTLAVQTLLQRGVNPNPPPCQIKCSKLLGIDEDLVGVAPICLVDNTDHRSMSITFLLLRAGSDIPHHILIDMLQSDTDILWQGCDRTLLYPLLGSSVLEMPIIGASALRSEVKRGSLISCSYLLDHKAPLDCHGAHRMSCLQQAASCGNLLLTRFFLERGADANFAAHENGGRTALQSAVECGATEVAGCLLSVGADIKAAPAKRNGVTVLEAFAKSNKNGYYPRLAARASSIRPEYQRDQVSKLGDFRKWVAMGVPVNRPNGDDSSLLHYLIYNFHYECLESALELGARTEDRRRVDEYKHPGEVNKLEHGSLKGVKTPLQLAAYLDEVEAARLLLNYMANINAHPSEEYGRTALQAATCNFRQKCGHAMLQLLLSFDADINAPPAKKGGLTALQGAAISGDLCVVNMLFERGADVNAPAAAEDGRTAIEGAAEHGRLDVVEFLLENGAKGDPETGFSRAIELAEAEIHLGVAKVLQEHVVTTALLDFDLAHAAGSDLVGPPPSPGFVFSDGALADFNFEMPS</sequence>
<dbReference type="PANTHER" id="PTHR24126:SF14">
    <property type="entry name" value="ANK_REP_REGION DOMAIN-CONTAINING PROTEIN"/>
    <property type="match status" value="1"/>
</dbReference>
<dbReference type="Proteomes" id="UP001239213">
    <property type="component" value="Unassembled WGS sequence"/>
</dbReference>
<name>A0AAI9V9L8_9PEZI</name>
<dbReference type="PROSITE" id="PS50297">
    <property type="entry name" value="ANK_REP_REGION"/>
    <property type="match status" value="3"/>
</dbReference>
<dbReference type="SMART" id="SM00248">
    <property type="entry name" value="ANK"/>
    <property type="match status" value="12"/>
</dbReference>
<dbReference type="Gene3D" id="1.25.40.20">
    <property type="entry name" value="Ankyrin repeat-containing domain"/>
    <property type="match status" value="3"/>
</dbReference>
<keyword evidence="2 3" id="KW-0040">ANK repeat</keyword>
<evidence type="ECO:0000256" key="1">
    <source>
        <dbReference type="ARBA" id="ARBA00022737"/>
    </source>
</evidence>
<gene>
    <name evidence="4" type="ORF">CCUS01_05816</name>
</gene>
<comment type="caution">
    <text evidence="4">The sequence shown here is derived from an EMBL/GenBank/DDBJ whole genome shotgun (WGS) entry which is preliminary data.</text>
</comment>
<reference evidence="4" key="1">
    <citation type="submission" date="2016-11" db="EMBL/GenBank/DDBJ databases">
        <title>The genome sequence of Colletotrichum cuscutae.</title>
        <authorList>
            <person name="Baroncelli R."/>
        </authorList>
    </citation>
    <scope>NUCLEOTIDE SEQUENCE</scope>
    <source>
        <strain evidence="4">IMI 304802</strain>
    </source>
</reference>
<dbReference type="InterPro" id="IPR002110">
    <property type="entry name" value="Ankyrin_rpt"/>
</dbReference>
<accession>A0AAI9V9L8</accession>
<feature type="repeat" description="ANK" evidence="3">
    <location>
        <begin position="1060"/>
        <end position="1092"/>
    </location>
</feature>
<evidence type="ECO:0000256" key="3">
    <source>
        <dbReference type="PROSITE-ProRule" id="PRU00023"/>
    </source>
</evidence>
<proteinExistence type="predicted"/>
<feature type="repeat" description="ANK" evidence="3">
    <location>
        <begin position="951"/>
        <end position="983"/>
    </location>
</feature>
<dbReference type="PROSITE" id="PS50088">
    <property type="entry name" value="ANK_REPEAT"/>
    <property type="match status" value="4"/>
</dbReference>
<evidence type="ECO:0000256" key="2">
    <source>
        <dbReference type="ARBA" id="ARBA00023043"/>
    </source>
</evidence>
<dbReference type="PANTHER" id="PTHR24126">
    <property type="entry name" value="ANKYRIN REPEAT, PH AND SEC7 DOMAIN CONTAINING PROTEIN SECG-RELATED"/>
    <property type="match status" value="1"/>
</dbReference>
<evidence type="ECO:0000313" key="4">
    <source>
        <dbReference type="EMBL" id="KAK1472432.1"/>
    </source>
</evidence>
<dbReference type="Pfam" id="PF12796">
    <property type="entry name" value="Ank_2"/>
    <property type="match status" value="2"/>
</dbReference>
<evidence type="ECO:0000313" key="5">
    <source>
        <dbReference type="Proteomes" id="UP001239213"/>
    </source>
</evidence>
<feature type="repeat" description="ANK" evidence="3">
    <location>
        <begin position="806"/>
        <end position="838"/>
    </location>
</feature>
<dbReference type="SUPFAM" id="SSF48403">
    <property type="entry name" value="Ankyrin repeat"/>
    <property type="match status" value="2"/>
</dbReference>
<feature type="repeat" description="ANK" evidence="3">
    <location>
        <begin position="1025"/>
        <end position="1057"/>
    </location>
</feature>
<dbReference type="Pfam" id="PF00023">
    <property type="entry name" value="Ank"/>
    <property type="match status" value="1"/>
</dbReference>
<keyword evidence="1" id="KW-0677">Repeat</keyword>
<organism evidence="4 5">
    <name type="scientific">Colletotrichum cuscutae</name>
    <dbReference type="NCBI Taxonomy" id="1209917"/>
    <lineage>
        <taxon>Eukaryota</taxon>
        <taxon>Fungi</taxon>
        <taxon>Dikarya</taxon>
        <taxon>Ascomycota</taxon>
        <taxon>Pezizomycotina</taxon>
        <taxon>Sordariomycetes</taxon>
        <taxon>Hypocreomycetidae</taxon>
        <taxon>Glomerellales</taxon>
        <taxon>Glomerellaceae</taxon>
        <taxon>Colletotrichum</taxon>
        <taxon>Colletotrichum acutatum species complex</taxon>
    </lineage>
</organism>
<keyword evidence="5" id="KW-1185">Reference proteome</keyword>
<protein>
    <recommendedName>
        <fullName evidence="6">Clr5 domain-containing protein</fullName>
    </recommendedName>
</protein>
<dbReference type="AlphaFoldDB" id="A0AAI9V9L8"/>